<sequence length="228" mass="24721">MRLRTWLVCLVAIGIRSGLMVIRVEQALWSFTLVFKFQILVFDRDSVGSVVGEQSTQVADVSPLLGQVLPCPNLAPSSVSEADVEPKSVLIEPSSVPLKGFDAAPPTASYSSVVKKVSLGDYAAQAEPSTSFNRVQCNPVANAPKNHLQHKKISNQPNRRQPSLYNVPADRSIIIQMARDHPTRNNINCSSTSADGGAPSAQSISIKGRFTRGQQLQIEQSNQQKPMG</sequence>
<dbReference type="Proteomes" id="UP001279734">
    <property type="component" value="Unassembled WGS sequence"/>
</dbReference>
<keyword evidence="3" id="KW-1185">Reference proteome</keyword>
<feature type="region of interest" description="Disordered" evidence="1">
    <location>
        <begin position="144"/>
        <end position="165"/>
    </location>
</feature>
<dbReference type="EMBL" id="BSYO01000043">
    <property type="protein sequence ID" value="GMH31882.1"/>
    <property type="molecule type" value="Genomic_DNA"/>
</dbReference>
<evidence type="ECO:0000313" key="2">
    <source>
        <dbReference type="EMBL" id="GMH31882.1"/>
    </source>
</evidence>
<feature type="region of interest" description="Disordered" evidence="1">
    <location>
        <begin position="183"/>
        <end position="228"/>
    </location>
</feature>
<name>A0AAD3TLY7_NEPGR</name>
<accession>A0AAD3TLY7</accession>
<reference evidence="2" key="1">
    <citation type="submission" date="2023-05" db="EMBL/GenBank/DDBJ databases">
        <title>Nepenthes gracilis genome sequencing.</title>
        <authorList>
            <person name="Fukushima K."/>
        </authorList>
    </citation>
    <scope>NUCLEOTIDE SEQUENCE</scope>
    <source>
        <strain evidence="2">SING2019-196</strain>
    </source>
</reference>
<gene>
    <name evidence="2" type="ORF">Nepgr_033726</name>
</gene>
<feature type="compositionally biased region" description="Polar residues" evidence="1">
    <location>
        <begin position="184"/>
        <end position="205"/>
    </location>
</feature>
<protein>
    <submittedName>
        <fullName evidence="2">Uncharacterized protein</fullName>
    </submittedName>
</protein>
<organism evidence="2 3">
    <name type="scientific">Nepenthes gracilis</name>
    <name type="common">Slender pitcher plant</name>
    <dbReference type="NCBI Taxonomy" id="150966"/>
    <lineage>
        <taxon>Eukaryota</taxon>
        <taxon>Viridiplantae</taxon>
        <taxon>Streptophyta</taxon>
        <taxon>Embryophyta</taxon>
        <taxon>Tracheophyta</taxon>
        <taxon>Spermatophyta</taxon>
        <taxon>Magnoliopsida</taxon>
        <taxon>eudicotyledons</taxon>
        <taxon>Gunneridae</taxon>
        <taxon>Pentapetalae</taxon>
        <taxon>Caryophyllales</taxon>
        <taxon>Nepenthaceae</taxon>
        <taxon>Nepenthes</taxon>
    </lineage>
</organism>
<dbReference type="AlphaFoldDB" id="A0AAD3TLY7"/>
<comment type="caution">
    <text evidence="2">The sequence shown here is derived from an EMBL/GenBank/DDBJ whole genome shotgun (WGS) entry which is preliminary data.</text>
</comment>
<evidence type="ECO:0000313" key="3">
    <source>
        <dbReference type="Proteomes" id="UP001279734"/>
    </source>
</evidence>
<feature type="compositionally biased region" description="Polar residues" evidence="1">
    <location>
        <begin position="154"/>
        <end position="164"/>
    </location>
</feature>
<evidence type="ECO:0000256" key="1">
    <source>
        <dbReference type="SAM" id="MobiDB-lite"/>
    </source>
</evidence>
<proteinExistence type="predicted"/>
<feature type="compositionally biased region" description="Polar residues" evidence="1">
    <location>
        <begin position="212"/>
        <end position="228"/>
    </location>
</feature>